<sequence>MYKLMPQSRMSWHYEEAQLPSCERGSRRAPDRRPVRTTRPTPCYVYLLVHRLSPRFKIGVSVDPQVRARGLPDAEHIAEESSLKALFSDRRRAMEIEKSLHKLLSGFRLHIHGEGPERWDGGTEWFSIDGLSHAVNLLSQTPLGDEQTTLVTLTTLADESYTRGQRRLCHREAQTRRWFEATHANLRQMNEIVKALRKLNDNLDIVLQSAQTAQPTPPDVVKGGEADALDEPQAAQPEVVYLYGLGDLWESEMLSSRFQMSDSAFWMFRTGRLRQHGEQRSWLTRIHFDPDSRGTLALWVEDRNVLRALPGGPRMLALWDGLWEG</sequence>
<dbReference type="EMBL" id="VYGV01000016">
    <property type="protein sequence ID" value="NWF47182.1"/>
    <property type="molecule type" value="Genomic_DNA"/>
</dbReference>
<reference evidence="3 4" key="1">
    <citation type="submission" date="2019-09" db="EMBL/GenBank/DDBJ databases">
        <title>Hydrogenophaga aromatica sp. nov., isolated from a para-xylene-degrading enrichment culture.</title>
        <authorList>
            <person name="Tancsics A."/>
            <person name="Banerjee S."/>
        </authorList>
    </citation>
    <scope>NUCLEOTIDE SEQUENCE [LARGE SCALE GENOMIC DNA]</scope>
    <source>
        <strain evidence="3 4">D2P1</strain>
    </source>
</reference>
<dbReference type="InterPro" id="IPR018306">
    <property type="entry name" value="Phage_T5_Orf172_DNA-bd"/>
</dbReference>
<evidence type="ECO:0000259" key="2">
    <source>
        <dbReference type="Pfam" id="PF10544"/>
    </source>
</evidence>
<proteinExistence type="predicted"/>
<protein>
    <submittedName>
        <fullName evidence="3">GIY-YIG nuclease family protein</fullName>
    </submittedName>
</protein>
<feature type="domain" description="Bacteriophage T5 Orf172 DNA-binding" evidence="2">
    <location>
        <begin position="44"/>
        <end position="129"/>
    </location>
</feature>
<evidence type="ECO:0000313" key="4">
    <source>
        <dbReference type="Proteomes" id="UP000545507"/>
    </source>
</evidence>
<feature type="region of interest" description="Disordered" evidence="1">
    <location>
        <begin position="210"/>
        <end position="229"/>
    </location>
</feature>
<evidence type="ECO:0000313" key="3">
    <source>
        <dbReference type="EMBL" id="NWF47182.1"/>
    </source>
</evidence>
<comment type="caution">
    <text evidence="3">The sequence shown here is derived from an EMBL/GenBank/DDBJ whole genome shotgun (WGS) entry which is preliminary data.</text>
</comment>
<keyword evidence="4" id="KW-1185">Reference proteome</keyword>
<gene>
    <name evidence="3" type="ORF">F3K02_18275</name>
</gene>
<dbReference type="Pfam" id="PF10544">
    <property type="entry name" value="T5orf172"/>
    <property type="match status" value="1"/>
</dbReference>
<dbReference type="AlphaFoldDB" id="A0A7Y8GYG8"/>
<dbReference type="Proteomes" id="UP000545507">
    <property type="component" value="Unassembled WGS sequence"/>
</dbReference>
<evidence type="ECO:0000256" key="1">
    <source>
        <dbReference type="SAM" id="MobiDB-lite"/>
    </source>
</evidence>
<accession>A0A7Y8GYG8</accession>
<name>A0A7Y8GYG8_9BURK</name>
<organism evidence="3 4">
    <name type="scientific">Hydrogenophaga aromaticivorans</name>
    <dbReference type="NCBI Taxonomy" id="2610898"/>
    <lineage>
        <taxon>Bacteria</taxon>
        <taxon>Pseudomonadati</taxon>
        <taxon>Pseudomonadota</taxon>
        <taxon>Betaproteobacteria</taxon>
        <taxon>Burkholderiales</taxon>
        <taxon>Comamonadaceae</taxon>
        <taxon>Hydrogenophaga</taxon>
    </lineage>
</organism>
<dbReference type="RefSeq" id="WP_177137071.1">
    <property type="nucleotide sequence ID" value="NZ_VYGV01000016.1"/>
</dbReference>